<dbReference type="EMBL" id="CM055752">
    <property type="protein sequence ID" value="KAJ7992045.1"/>
    <property type="molecule type" value="Genomic_DNA"/>
</dbReference>
<gene>
    <name evidence="1" type="ORF">DPEC_G00274500</name>
</gene>
<evidence type="ECO:0000313" key="2">
    <source>
        <dbReference type="Proteomes" id="UP001157502"/>
    </source>
</evidence>
<dbReference type="Proteomes" id="UP001157502">
    <property type="component" value="Chromosome 25"/>
</dbReference>
<protein>
    <submittedName>
        <fullName evidence="1">Uncharacterized protein</fullName>
    </submittedName>
</protein>
<evidence type="ECO:0000313" key="1">
    <source>
        <dbReference type="EMBL" id="KAJ7992045.1"/>
    </source>
</evidence>
<sequence length="108" mass="12116">MEVGGVTLSRLMPPSSPSILRPPRGAGGARSASWQRGYRITTRDRAFPWTPGASWVNPVSPTTCDDTPWRFSYLLRTTRCRSTLEGWTAERGGPGSRFQRSGFTERRR</sequence>
<reference evidence="1" key="1">
    <citation type="submission" date="2021-05" db="EMBL/GenBank/DDBJ databases">
        <authorList>
            <person name="Pan Q."/>
            <person name="Jouanno E."/>
            <person name="Zahm M."/>
            <person name="Klopp C."/>
            <person name="Cabau C."/>
            <person name="Louis A."/>
            <person name="Berthelot C."/>
            <person name="Parey E."/>
            <person name="Roest Crollius H."/>
            <person name="Montfort J."/>
            <person name="Robinson-Rechavi M."/>
            <person name="Bouchez O."/>
            <person name="Lampietro C."/>
            <person name="Lopez Roques C."/>
            <person name="Donnadieu C."/>
            <person name="Postlethwait J."/>
            <person name="Bobe J."/>
            <person name="Dillon D."/>
            <person name="Chandos A."/>
            <person name="von Hippel F."/>
            <person name="Guiguen Y."/>
        </authorList>
    </citation>
    <scope>NUCLEOTIDE SEQUENCE</scope>
    <source>
        <strain evidence="1">YG-Jan2019</strain>
    </source>
</reference>
<proteinExistence type="predicted"/>
<comment type="caution">
    <text evidence="1">The sequence shown here is derived from an EMBL/GenBank/DDBJ whole genome shotgun (WGS) entry which is preliminary data.</text>
</comment>
<keyword evidence="2" id="KW-1185">Reference proteome</keyword>
<accession>A0ACC2FLD2</accession>
<organism evidence="1 2">
    <name type="scientific">Dallia pectoralis</name>
    <name type="common">Alaska blackfish</name>
    <dbReference type="NCBI Taxonomy" id="75939"/>
    <lineage>
        <taxon>Eukaryota</taxon>
        <taxon>Metazoa</taxon>
        <taxon>Chordata</taxon>
        <taxon>Craniata</taxon>
        <taxon>Vertebrata</taxon>
        <taxon>Euteleostomi</taxon>
        <taxon>Actinopterygii</taxon>
        <taxon>Neopterygii</taxon>
        <taxon>Teleostei</taxon>
        <taxon>Protacanthopterygii</taxon>
        <taxon>Esociformes</taxon>
        <taxon>Umbridae</taxon>
        <taxon>Dallia</taxon>
    </lineage>
</organism>
<name>A0ACC2FLD2_DALPE</name>